<sequence length="282" mass="29800">MTEPLLRVAALGIGPYRNSPAALRDEAELGIRELAARGAALVLLPELFALPFYAADEPRRWAHVAEDLAGPTCDWAHRLATETGTAIVFGMALADTAGKPPANAVVLAAPGAAPVVVQRKVHLAPAAGEPFGEADHFTAGPARLDCFDYRGVRFCPLVCYDRRYPECWRSAGRDGADVALVLVGGPTADPPGLFEAELRTHARANALYALAACRYGQEDVAGGPQRHAGETVAFGPDGGALPGDGQAVFLDIDPARLAAAREHNPTHRTLRLNDQAAERAYA</sequence>
<dbReference type="EMBL" id="JACIEM010000001">
    <property type="protein sequence ID" value="MBB4002037.1"/>
    <property type="molecule type" value="Genomic_DNA"/>
</dbReference>
<proteinExistence type="predicted"/>
<dbReference type="GO" id="GO:0016811">
    <property type="term" value="F:hydrolase activity, acting on carbon-nitrogen (but not peptide) bonds, in linear amides"/>
    <property type="evidence" value="ECO:0007669"/>
    <property type="project" value="TreeGrafter"/>
</dbReference>
<dbReference type="CDD" id="cd07197">
    <property type="entry name" value="nitrilase"/>
    <property type="match status" value="1"/>
</dbReference>
<dbReference type="InterPro" id="IPR036526">
    <property type="entry name" value="C-N_Hydrolase_sf"/>
</dbReference>
<dbReference type="Pfam" id="PF00795">
    <property type="entry name" value="CN_hydrolase"/>
    <property type="match status" value="1"/>
</dbReference>
<dbReference type="InterPro" id="IPR050345">
    <property type="entry name" value="Aliph_Amidase/BUP"/>
</dbReference>
<dbReference type="InterPro" id="IPR003010">
    <property type="entry name" value="C-N_Hydrolase"/>
</dbReference>
<reference evidence="3 4" key="1">
    <citation type="submission" date="2020-08" db="EMBL/GenBank/DDBJ databases">
        <title>Genomic Encyclopedia of Type Strains, Phase IV (KMG-IV): sequencing the most valuable type-strain genomes for metagenomic binning, comparative biology and taxonomic classification.</title>
        <authorList>
            <person name="Goeker M."/>
        </authorList>
    </citation>
    <scope>NUCLEOTIDE SEQUENCE [LARGE SCALE GENOMIC DNA]</scope>
    <source>
        <strain evidence="3 4">DSM 103570</strain>
    </source>
</reference>
<dbReference type="SUPFAM" id="SSF56317">
    <property type="entry name" value="Carbon-nitrogen hydrolase"/>
    <property type="match status" value="1"/>
</dbReference>
<gene>
    <name evidence="3" type="ORF">GGR03_001084</name>
</gene>
<dbReference type="Proteomes" id="UP000588647">
    <property type="component" value="Unassembled WGS sequence"/>
</dbReference>
<name>A0A7W6HBF6_9HYPH</name>
<evidence type="ECO:0000259" key="2">
    <source>
        <dbReference type="PROSITE" id="PS50263"/>
    </source>
</evidence>
<comment type="caution">
    <text evidence="3">The sequence shown here is derived from an EMBL/GenBank/DDBJ whole genome shotgun (WGS) entry which is preliminary data.</text>
</comment>
<accession>A0A7W6HBF6</accession>
<organism evidence="3 4">
    <name type="scientific">Aurantimonas endophytica</name>
    <dbReference type="NCBI Taxonomy" id="1522175"/>
    <lineage>
        <taxon>Bacteria</taxon>
        <taxon>Pseudomonadati</taxon>
        <taxon>Pseudomonadota</taxon>
        <taxon>Alphaproteobacteria</taxon>
        <taxon>Hyphomicrobiales</taxon>
        <taxon>Aurantimonadaceae</taxon>
        <taxon>Aurantimonas</taxon>
    </lineage>
</organism>
<dbReference type="PANTHER" id="PTHR43674">
    <property type="entry name" value="NITRILASE C965.09-RELATED"/>
    <property type="match status" value="1"/>
</dbReference>
<evidence type="ECO:0000313" key="3">
    <source>
        <dbReference type="EMBL" id="MBB4002037.1"/>
    </source>
</evidence>
<dbReference type="PANTHER" id="PTHR43674:SF16">
    <property type="entry name" value="CARBON-NITROGEN FAMILY, PUTATIVE (AFU_ORTHOLOGUE AFUA_5G02350)-RELATED"/>
    <property type="match status" value="1"/>
</dbReference>
<keyword evidence="1 3" id="KW-0378">Hydrolase</keyword>
<dbReference type="PROSITE" id="PS50263">
    <property type="entry name" value="CN_HYDROLASE"/>
    <property type="match status" value="1"/>
</dbReference>
<dbReference type="AlphaFoldDB" id="A0A7W6HBF6"/>
<dbReference type="RefSeq" id="WP_183206521.1">
    <property type="nucleotide sequence ID" value="NZ_JAAAMM010000001.1"/>
</dbReference>
<evidence type="ECO:0000256" key="1">
    <source>
        <dbReference type="ARBA" id="ARBA00022801"/>
    </source>
</evidence>
<keyword evidence="4" id="KW-1185">Reference proteome</keyword>
<protein>
    <submittedName>
        <fullName evidence="3">Putative amidohydrolase</fullName>
    </submittedName>
</protein>
<feature type="domain" description="CN hydrolase" evidence="2">
    <location>
        <begin position="6"/>
        <end position="254"/>
    </location>
</feature>
<dbReference type="Gene3D" id="3.60.110.10">
    <property type="entry name" value="Carbon-nitrogen hydrolase"/>
    <property type="match status" value="1"/>
</dbReference>
<evidence type="ECO:0000313" key="4">
    <source>
        <dbReference type="Proteomes" id="UP000588647"/>
    </source>
</evidence>